<dbReference type="GO" id="GO:0005524">
    <property type="term" value="F:ATP binding"/>
    <property type="evidence" value="ECO:0007669"/>
    <property type="project" value="UniProtKB-KW"/>
</dbReference>
<dbReference type="GO" id="GO:0043531">
    <property type="term" value="F:ADP binding"/>
    <property type="evidence" value="ECO:0007669"/>
    <property type="project" value="InterPro"/>
</dbReference>
<evidence type="ECO:0000256" key="4">
    <source>
        <dbReference type="ARBA" id="ARBA00022821"/>
    </source>
</evidence>
<dbReference type="GO" id="GO:0051707">
    <property type="term" value="P:response to other organism"/>
    <property type="evidence" value="ECO:0007669"/>
    <property type="project" value="UniProtKB-ARBA"/>
</dbReference>
<dbReference type="FunFam" id="3.40.50.300:FF:001091">
    <property type="entry name" value="Probable disease resistance protein At1g61300"/>
    <property type="match status" value="1"/>
</dbReference>
<dbReference type="OrthoDB" id="5279713at2759"/>
<evidence type="ECO:0000259" key="8">
    <source>
        <dbReference type="Pfam" id="PF23559"/>
    </source>
</evidence>
<dbReference type="InterPro" id="IPR041118">
    <property type="entry name" value="Rx_N"/>
</dbReference>
<dbReference type="Pfam" id="PF00931">
    <property type="entry name" value="NB-ARC"/>
    <property type="match status" value="1"/>
</dbReference>
<accession>A0A6A1WJD7</accession>
<dbReference type="Pfam" id="PF25019">
    <property type="entry name" value="LRR_R13L1-DRL21"/>
    <property type="match status" value="1"/>
</dbReference>
<dbReference type="SUPFAM" id="SSF52540">
    <property type="entry name" value="P-loop containing nucleoside triphosphate hydrolases"/>
    <property type="match status" value="1"/>
</dbReference>
<evidence type="ECO:0000256" key="1">
    <source>
        <dbReference type="ARBA" id="ARBA00022614"/>
    </source>
</evidence>
<dbReference type="AlphaFoldDB" id="A0A6A1WJD7"/>
<feature type="domain" description="R13L1/DRL21-like LRR repeat region" evidence="9">
    <location>
        <begin position="682"/>
        <end position="809"/>
    </location>
</feature>
<dbReference type="EMBL" id="RXIC02000019">
    <property type="protein sequence ID" value="KAB1225425.1"/>
    <property type="molecule type" value="Genomic_DNA"/>
</dbReference>
<dbReference type="InterPro" id="IPR002182">
    <property type="entry name" value="NB-ARC"/>
</dbReference>
<evidence type="ECO:0000313" key="10">
    <source>
        <dbReference type="EMBL" id="KAB1225425.1"/>
    </source>
</evidence>
<dbReference type="InterPro" id="IPR042197">
    <property type="entry name" value="Apaf_helical"/>
</dbReference>
<dbReference type="InterPro" id="IPR056789">
    <property type="entry name" value="LRR_R13L1-DRL21"/>
</dbReference>
<comment type="caution">
    <text evidence="10">The sequence shown here is derived from an EMBL/GenBank/DDBJ whole genome shotgun (WGS) entry which is preliminary data.</text>
</comment>
<dbReference type="Proteomes" id="UP000516437">
    <property type="component" value="Chromosome 1"/>
</dbReference>
<keyword evidence="2" id="KW-0677">Repeat</keyword>
<keyword evidence="1" id="KW-0433">Leucine-rich repeat</keyword>
<evidence type="ECO:0000256" key="3">
    <source>
        <dbReference type="ARBA" id="ARBA00022741"/>
    </source>
</evidence>
<evidence type="ECO:0000259" key="6">
    <source>
        <dbReference type="Pfam" id="PF00931"/>
    </source>
</evidence>
<protein>
    <submittedName>
        <fullName evidence="10">Putative disease resistance protein RGA3</fullName>
    </submittedName>
</protein>
<organism evidence="10 11">
    <name type="scientific">Morella rubra</name>
    <name type="common">Chinese bayberry</name>
    <dbReference type="NCBI Taxonomy" id="262757"/>
    <lineage>
        <taxon>Eukaryota</taxon>
        <taxon>Viridiplantae</taxon>
        <taxon>Streptophyta</taxon>
        <taxon>Embryophyta</taxon>
        <taxon>Tracheophyta</taxon>
        <taxon>Spermatophyta</taxon>
        <taxon>Magnoliopsida</taxon>
        <taxon>eudicotyledons</taxon>
        <taxon>Gunneridae</taxon>
        <taxon>Pentapetalae</taxon>
        <taxon>rosids</taxon>
        <taxon>fabids</taxon>
        <taxon>Fagales</taxon>
        <taxon>Myricaceae</taxon>
        <taxon>Morella</taxon>
    </lineage>
</organism>
<dbReference type="PRINTS" id="PR00364">
    <property type="entry name" value="DISEASERSIST"/>
</dbReference>
<dbReference type="Pfam" id="PF18052">
    <property type="entry name" value="Rx_N"/>
    <property type="match status" value="1"/>
</dbReference>
<sequence>MEETIILSSVAEGIIASLGSLPVKEIVQRWGAEGELEKLKDTVSTIKAVLRDAEEQQDGNPEVRAWLERLKNPMYDVDDLLDDVSSENLLGEMTSTRDKMKKKEWNVFSKSNQVLQHPSHIGHRIKGVRETLDAIAADRKFPIGGHHAKIGIENKKRGDTYSFVLEEDVIGREEDKNAVIALLLDSNVGENVSILPIVGIGGLGKTALAQLVFNDQKVKEHFELKVWVCVSDMFDVKILVENIIKSATRNKQEDVGMDALTQSLKNLIDRKKFLLVLDDVWNEDREKWSRFKSLLMGGARDSRVLLTTRSKMVAKITKSIEPYLLKGLGKQDSWSLFKKIAFEEGKEPENTRIAAIGREIVAKCVGVPLAIRTIGGLLYFKNPETELLSFMTIELSRIPQNENDIIPTLKLSYDKLPLHLKQCFAYCSLFPKDYEFKKSTLIYLWMAQGFISVSNQHQELEDIGHDYFMHLLWRSFFQEATVDEFGDVIGCKMHDLMHDLATSVAGSLITNLNSIDFIDEKTRHVSIDSFSVVTTLLSMSTRIRTLLFLHEGRGMTESTCDAIFSSFQLLRALNINASELEPSSISKLKHLRYLDLSRSTMVKLPYSITSLQNLQTLRLSFCRYLEELPSDIKKLVNLRHLEIDGCDYLRYMPRGFGELTNLRTLSKFVFPSDLVSKDCGDLSELNKLNNLRGKLVIKIGRHGKDVALQCKAANLKEKKHLHALYLSWNYKSNGSDAITEDVLVEELEGFQPHPNLKSLNIWNYRGGIFPSWLLSLMNLVRLSLSCCEKLQYLPPLSELPSLKSVYLEDLLALEYILNSGDSNESVEMNAETLVMDLDLLLSFPRLSTLCIVDCPMLTSMPTFPSVEEYLELSNVSLKPLQQTMMMNKEVKAQRSTPTAIASSSTLVASPTPLSKLKQLKLHRIGDLESLPEKSLWNLTSLEYLSIGHCDALDVSNDEDGYAMARLEEPRLS</sequence>
<keyword evidence="5" id="KW-0067">ATP-binding</keyword>
<dbReference type="Gene3D" id="3.80.10.10">
    <property type="entry name" value="Ribonuclease Inhibitor"/>
    <property type="match status" value="3"/>
</dbReference>
<reference evidence="10 11" key="1">
    <citation type="journal article" date="2019" name="Plant Biotechnol. J.">
        <title>The red bayberry genome and genetic basis of sex determination.</title>
        <authorList>
            <person name="Jia H.M."/>
            <person name="Jia H.J."/>
            <person name="Cai Q.L."/>
            <person name="Wang Y."/>
            <person name="Zhao H.B."/>
            <person name="Yang W.F."/>
            <person name="Wang G.Y."/>
            <person name="Li Y.H."/>
            <person name="Zhan D.L."/>
            <person name="Shen Y.T."/>
            <person name="Niu Q.F."/>
            <person name="Chang L."/>
            <person name="Qiu J."/>
            <person name="Zhao L."/>
            <person name="Xie H.B."/>
            <person name="Fu W.Y."/>
            <person name="Jin J."/>
            <person name="Li X.W."/>
            <person name="Jiao Y."/>
            <person name="Zhou C.C."/>
            <person name="Tu T."/>
            <person name="Chai C.Y."/>
            <person name="Gao J.L."/>
            <person name="Fan L.J."/>
            <person name="van de Weg E."/>
            <person name="Wang J.Y."/>
            <person name="Gao Z.S."/>
        </authorList>
    </citation>
    <scope>NUCLEOTIDE SEQUENCE [LARGE SCALE GENOMIC DNA]</scope>
    <source>
        <tissue evidence="10">Leaves</tissue>
    </source>
</reference>
<keyword evidence="4" id="KW-0611">Plant defense</keyword>
<feature type="domain" description="Disease resistance protein winged helix" evidence="8">
    <location>
        <begin position="429"/>
        <end position="501"/>
    </location>
</feature>
<gene>
    <name evidence="10" type="ORF">CJ030_MR1G019307</name>
</gene>
<feature type="domain" description="Disease resistance N-terminal" evidence="7">
    <location>
        <begin position="14"/>
        <end position="92"/>
    </location>
</feature>
<dbReference type="PANTHER" id="PTHR36766">
    <property type="entry name" value="PLANT BROAD-SPECTRUM MILDEW RESISTANCE PROTEIN RPW8"/>
    <property type="match status" value="1"/>
</dbReference>
<dbReference type="GO" id="GO:0006952">
    <property type="term" value="P:defense response"/>
    <property type="evidence" value="ECO:0007669"/>
    <property type="project" value="UniProtKB-KW"/>
</dbReference>
<dbReference type="Pfam" id="PF23559">
    <property type="entry name" value="WHD_DRP"/>
    <property type="match status" value="1"/>
</dbReference>
<dbReference type="Gene3D" id="1.10.8.430">
    <property type="entry name" value="Helical domain of apoptotic protease-activating factors"/>
    <property type="match status" value="1"/>
</dbReference>
<keyword evidence="11" id="KW-1185">Reference proteome</keyword>
<dbReference type="Gene3D" id="1.10.10.10">
    <property type="entry name" value="Winged helix-like DNA-binding domain superfamily/Winged helix DNA-binding domain"/>
    <property type="match status" value="1"/>
</dbReference>
<dbReference type="SUPFAM" id="SSF52058">
    <property type="entry name" value="L domain-like"/>
    <property type="match status" value="1"/>
</dbReference>
<keyword evidence="3" id="KW-0547">Nucleotide-binding</keyword>
<dbReference type="PANTHER" id="PTHR36766:SF38">
    <property type="entry name" value="DISEASE RESISTANCE PROTEIN RGA3"/>
    <property type="match status" value="1"/>
</dbReference>
<evidence type="ECO:0000313" key="11">
    <source>
        <dbReference type="Proteomes" id="UP000516437"/>
    </source>
</evidence>
<dbReference type="Gene3D" id="1.20.5.4130">
    <property type="match status" value="1"/>
</dbReference>
<dbReference type="Gene3D" id="3.40.50.300">
    <property type="entry name" value="P-loop containing nucleotide triphosphate hydrolases"/>
    <property type="match status" value="1"/>
</dbReference>
<evidence type="ECO:0000259" key="9">
    <source>
        <dbReference type="Pfam" id="PF25019"/>
    </source>
</evidence>
<evidence type="ECO:0000256" key="5">
    <source>
        <dbReference type="ARBA" id="ARBA00022840"/>
    </source>
</evidence>
<dbReference type="InterPro" id="IPR058922">
    <property type="entry name" value="WHD_DRP"/>
</dbReference>
<dbReference type="InterPro" id="IPR027417">
    <property type="entry name" value="P-loop_NTPase"/>
</dbReference>
<dbReference type="InterPro" id="IPR032675">
    <property type="entry name" value="LRR_dom_sf"/>
</dbReference>
<feature type="domain" description="NB-ARC" evidence="6">
    <location>
        <begin position="173"/>
        <end position="344"/>
    </location>
</feature>
<name>A0A6A1WJD7_9ROSI</name>
<dbReference type="FunFam" id="1.10.10.10:FF:000322">
    <property type="entry name" value="Probable disease resistance protein At1g63360"/>
    <property type="match status" value="1"/>
</dbReference>
<evidence type="ECO:0000256" key="2">
    <source>
        <dbReference type="ARBA" id="ARBA00022737"/>
    </source>
</evidence>
<proteinExistence type="predicted"/>
<evidence type="ECO:0000259" key="7">
    <source>
        <dbReference type="Pfam" id="PF18052"/>
    </source>
</evidence>
<dbReference type="InterPro" id="IPR036388">
    <property type="entry name" value="WH-like_DNA-bd_sf"/>
</dbReference>